<comment type="caution">
    <text evidence="2">The sequence shown here is derived from an EMBL/GenBank/DDBJ whole genome shotgun (WGS) entry which is preliminary data.</text>
</comment>
<name>A0ABQ9EBL1_TEGGR</name>
<dbReference type="PANTHER" id="PTHR31841">
    <property type="entry name" value="PROTEIN FAM72A-RELATED"/>
    <property type="match status" value="1"/>
</dbReference>
<dbReference type="Proteomes" id="UP001217089">
    <property type="component" value="Unassembled WGS sequence"/>
</dbReference>
<evidence type="ECO:0000313" key="2">
    <source>
        <dbReference type="EMBL" id="KAJ8301211.1"/>
    </source>
</evidence>
<organism evidence="2 3">
    <name type="scientific">Tegillarca granosa</name>
    <name type="common">Malaysian cockle</name>
    <name type="synonym">Anadara granosa</name>
    <dbReference type="NCBI Taxonomy" id="220873"/>
    <lineage>
        <taxon>Eukaryota</taxon>
        <taxon>Metazoa</taxon>
        <taxon>Spiralia</taxon>
        <taxon>Lophotrochozoa</taxon>
        <taxon>Mollusca</taxon>
        <taxon>Bivalvia</taxon>
        <taxon>Autobranchia</taxon>
        <taxon>Pteriomorphia</taxon>
        <taxon>Arcoida</taxon>
        <taxon>Arcoidea</taxon>
        <taxon>Arcidae</taxon>
        <taxon>Tegillarca</taxon>
    </lineage>
</organism>
<evidence type="ECO:0000313" key="3">
    <source>
        <dbReference type="Proteomes" id="UP001217089"/>
    </source>
</evidence>
<gene>
    <name evidence="2" type="ORF">KUTeg_020198</name>
</gene>
<comment type="similarity">
    <text evidence="1">Belongs to the FAM72 family.</text>
</comment>
<reference evidence="2 3" key="1">
    <citation type="submission" date="2022-12" db="EMBL/GenBank/DDBJ databases">
        <title>Chromosome-level genome of Tegillarca granosa.</title>
        <authorList>
            <person name="Kim J."/>
        </authorList>
    </citation>
    <scope>NUCLEOTIDE SEQUENCE [LARGE SCALE GENOMIC DNA]</scope>
    <source>
        <strain evidence="2">Teg-2019</strain>
        <tissue evidence="2">Adductor muscle</tissue>
    </source>
</reference>
<protein>
    <recommendedName>
        <fullName evidence="4">Protein FAM72A</fullName>
    </recommendedName>
</protein>
<keyword evidence="3" id="KW-1185">Reference proteome</keyword>
<evidence type="ECO:0000256" key="1">
    <source>
        <dbReference type="ARBA" id="ARBA00006888"/>
    </source>
</evidence>
<accession>A0ABQ9EBL1</accession>
<evidence type="ECO:0008006" key="4">
    <source>
        <dbReference type="Google" id="ProtNLM"/>
    </source>
</evidence>
<dbReference type="EMBL" id="JARBDR010000918">
    <property type="protein sequence ID" value="KAJ8301211.1"/>
    <property type="molecule type" value="Genomic_DNA"/>
</dbReference>
<dbReference type="InterPro" id="IPR026768">
    <property type="entry name" value="YPEH2ZP"/>
</dbReference>
<proteinExistence type="inferred from homology"/>
<sequence length="168" mass="18988">MSVYLEERLENMSSPNGGDKIENLYNASFKTKQVFCLECAFCWATVCKRAMKAVLLADSKVELFSTDAPERGNVDVVSDEAYYTDSCKCLIENVACIGCGNVIGYHVQMPCKPCLSSCNNGHFWMYNRWAVLAVERLNSQGNEVMLWEDIPEEHCDNGYGMFTEECVR</sequence>
<dbReference type="Pfam" id="PF14976">
    <property type="entry name" value="YPEH2ZP"/>
    <property type="match status" value="1"/>
</dbReference>
<dbReference type="PANTHER" id="PTHR31841:SF1">
    <property type="entry name" value="PROTEIN FAM72A-RELATED"/>
    <property type="match status" value="1"/>
</dbReference>